<dbReference type="Pfam" id="PF00534">
    <property type="entry name" value="Glycos_transf_1"/>
    <property type="match status" value="1"/>
</dbReference>
<protein>
    <submittedName>
        <fullName evidence="3">Glycosyl transferase family 1</fullName>
    </submittedName>
</protein>
<evidence type="ECO:0000259" key="1">
    <source>
        <dbReference type="Pfam" id="PF00534"/>
    </source>
</evidence>
<dbReference type="Gene3D" id="3.40.50.2000">
    <property type="entry name" value="Glycogen Phosphorylase B"/>
    <property type="match status" value="2"/>
</dbReference>
<evidence type="ECO:0000313" key="3">
    <source>
        <dbReference type="EMBL" id="BCR05793.1"/>
    </source>
</evidence>
<dbReference type="Proteomes" id="UP001319827">
    <property type="component" value="Chromosome"/>
</dbReference>
<feature type="domain" description="Glycosyl transferase family 1" evidence="1">
    <location>
        <begin position="200"/>
        <end position="355"/>
    </location>
</feature>
<dbReference type="InterPro" id="IPR001296">
    <property type="entry name" value="Glyco_trans_1"/>
</dbReference>
<dbReference type="SUPFAM" id="SSF53756">
    <property type="entry name" value="UDP-Glycosyltransferase/glycogen phosphorylase"/>
    <property type="match status" value="1"/>
</dbReference>
<dbReference type="Pfam" id="PF13439">
    <property type="entry name" value="Glyco_transf_4"/>
    <property type="match status" value="1"/>
</dbReference>
<accession>A0ABM8HV48</accession>
<evidence type="ECO:0000259" key="2">
    <source>
        <dbReference type="Pfam" id="PF13439"/>
    </source>
</evidence>
<gene>
    <name evidence="3" type="ORF">DESUT3_28620</name>
</gene>
<reference evidence="3 4" key="2">
    <citation type="journal article" date="2021" name="Int. J. Syst. Evol. Microbiol.">
        <title>Isolation and Polyphasic Characterization of Desulfuromonas versatilis sp. Nov., an Electrogenic Bacteria Capable of Versatile Metabolism Isolated from a Graphene Oxide-Reducing Enrichment Culture.</title>
        <authorList>
            <person name="Xie L."/>
            <person name="Yoshida N."/>
            <person name="Ishii S."/>
            <person name="Meng L."/>
        </authorList>
    </citation>
    <scope>NUCLEOTIDE SEQUENCE [LARGE SCALE GENOMIC DNA]</scope>
    <source>
        <strain evidence="3 4">NIT-T3</strain>
    </source>
</reference>
<dbReference type="GO" id="GO:0016740">
    <property type="term" value="F:transferase activity"/>
    <property type="evidence" value="ECO:0007669"/>
    <property type="project" value="UniProtKB-KW"/>
</dbReference>
<dbReference type="PANTHER" id="PTHR12526">
    <property type="entry name" value="GLYCOSYLTRANSFERASE"/>
    <property type="match status" value="1"/>
</dbReference>
<evidence type="ECO:0000313" key="4">
    <source>
        <dbReference type="Proteomes" id="UP001319827"/>
    </source>
</evidence>
<name>A0ABM8HV48_9BACT</name>
<dbReference type="RefSeq" id="WP_221249195.1">
    <property type="nucleotide sequence ID" value="NZ_AP024355.1"/>
</dbReference>
<feature type="domain" description="Glycosyltransferase subfamily 4-like N-terminal" evidence="2">
    <location>
        <begin position="21"/>
        <end position="179"/>
    </location>
</feature>
<organism evidence="3 4">
    <name type="scientific">Desulfuromonas versatilis</name>
    <dbReference type="NCBI Taxonomy" id="2802975"/>
    <lineage>
        <taxon>Bacteria</taxon>
        <taxon>Pseudomonadati</taxon>
        <taxon>Thermodesulfobacteriota</taxon>
        <taxon>Desulfuromonadia</taxon>
        <taxon>Desulfuromonadales</taxon>
        <taxon>Desulfuromonadaceae</taxon>
        <taxon>Desulfuromonas</taxon>
    </lineage>
</organism>
<proteinExistence type="predicted"/>
<sequence>MTRALFAATVPETLKGFILPFAEHFRAQGWRVDGMAQGISGCSGCTAAFDRVWDVAWSRNPYEGKNLLQVPGAVREAVASGGYDLVHVHTPVASFVTRFSLRSLDRKLRPKVIYTAHGFHFYRGGSRLRNGLYLALEKLAGRWTDYLVVMNQEDLESAKKYRIVPPERVTYMPGIGVDTAYYSPGLVGAGELEGVRGEMGLQPEDRLFLMIAEFIPRKRHEDVLRAFASLDHPGAHLAFAGTGPLAEQMGSLAAELKLEKRVHFLGFRRDIPTLLKASAAVVLPSVHEGLPRSLMEALCLEVPCIGSNIRGTSDLLAGNRGLLVRVGDVEGLRCAMAWILENPGLAREMAARGKARMADYDIHNIIHMHEALYSRALAG</sequence>
<keyword evidence="4" id="KW-1185">Reference proteome</keyword>
<dbReference type="EMBL" id="AP024355">
    <property type="protein sequence ID" value="BCR05793.1"/>
    <property type="molecule type" value="Genomic_DNA"/>
</dbReference>
<reference evidence="3 4" key="1">
    <citation type="journal article" date="2016" name="C (Basel)">
        <title>Selective Growth of and Electricity Production by Marine Exoelectrogenic Bacteria in Self-Aggregated Hydrogel of Microbially Reduced Graphene Oxide.</title>
        <authorList>
            <person name="Yoshida N."/>
            <person name="Goto Y."/>
            <person name="Miyata Y."/>
        </authorList>
    </citation>
    <scope>NUCLEOTIDE SEQUENCE [LARGE SCALE GENOMIC DNA]</scope>
    <source>
        <strain evidence="3 4">NIT-T3</strain>
    </source>
</reference>
<dbReference type="PANTHER" id="PTHR12526:SF636">
    <property type="entry name" value="BLL3647 PROTEIN"/>
    <property type="match status" value="1"/>
</dbReference>
<keyword evidence="3" id="KW-0808">Transferase</keyword>
<dbReference type="CDD" id="cd03808">
    <property type="entry name" value="GT4_CapM-like"/>
    <property type="match status" value="1"/>
</dbReference>
<dbReference type="InterPro" id="IPR028098">
    <property type="entry name" value="Glyco_trans_4-like_N"/>
</dbReference>